<dbReference type="OrthoDB" id="1740265at2759"/>
<dbReference type="PANTHER" id="PTHR10357:SF179">
    <property type="entry name" value="NEUTRAL AND BASIC AMINO ACID TRANSPORT PROTEIN RBAT"/>
    <property type="match status" value="1"/>
</dbReference>
<feature type="domain" description="Glycosyl hydrolase family 13 catalytic" evidence="3">
    <location>
        <begin position="3"/>
        <end position="310"/>
    </location>
</feature>
<dbReference type="Proteomes" id="UP000076420">
    <property type="component" value="Unassembled WGS sequence"/>
</dbReference>
<accession>A0A2C9KXC9</accession>
<name>A0A2C9KXC9_BIOGL</name>
<dbReference type="GO" id="GO:0005975">
    <property type="term" value="P:carbohydrate metabolic process"/>
    <property type="evidence" value="ECO:0007669"/>
    <property type="project" value="InterPro"/>
</dbReference>
<feature type="transmembrane region" description="Helical" evidence="2">
    <location>
        <begin position="91"/>
        <end position="116"/>
    </location>
</feature>
<evidence type="ECO:0000256" key="1">
    <source>
        <dbReference type="SAM" id="MobiDB-lite"/>
    </source>
</evidence>
<dbReference type="Gene3D" id="2.60.40.1180">
    <property type="entry name" value="Golgi alpha-mannosidase II"/>
    <property type="match status" value="1"/>
</dbReference>
<dbReference type="STRING" id="6526.A0A2C9KXC9"/>
<dbReference type="Gene3D" id="3.20.20.80">
    <property type="entry name" value="Glycosidases"/>
    <property type="match status" value="1"/>
</dbReference>
<organism evidence="4 5">
    <name type="scientific">Biomphalaria glabrata</name>
    <name type="common">Bloodfluke planorb</name>
    <name type="synonym">Freshwater snail</name>
    <dbReference type="NCBI Taxonomy" id="6526"/>
    <lineage>
        <taxon>Eukaryota</taxon>
        <taxon>Metazoa</taxon>
        <taxon>Spiralia</taxon>
        <taxon>Lophotrochozoa</taxon>
        <taxon>Mollusca</taxon>
        <taxon>Gastropoda</taxon>
        <taxon>Heterobranchia</taxon>
        <taxon>Euthyneura</taxon>
        <taxon>Panpulmonata</taxon>
        <taxon>Hygrophila</taxon>
        <taxon>Lymnaeoidea</taxon>
        <taxon>Planorbidae</taxon>
        <taxon>Biomphalaria</taxon>
    </lineage>
</organism>
<dbReference type="KEGG" id="bgt:106050906"/>
<keyword evidence="2" id="KW-0812">Transmembrane</keyword>
<dbReference type="InterPro" id="IPR013780">
    <property type="entry name" value="Glyco_hydro_b"/>
</dbReference>
<dbReference type="InterPro" id="IPR006047">
    <property type="entry name" value="GH13_cat_dom"/>
</dbReference>
<evidence type="ECO:0000313" key="4">
    <source>
        <dbReference type="EnsemblMetazoa" id="BGLB024561-PA"/>
    </source>
</evidence>
<evidence type="ECO:0000313" key="5">
    <source>
        <dbReference type="Proteomes" id="UP000076420"/>
    </source>
</evidence>
<dbReference type="VEuPathDB" id="VectorBase:BGLAX_050530"/>
<evidence type="ECO:0000256" key="2">
    <source>
        <dbReference type="SAM" id="Phobius"/>
    </source>
</evidence>
<dbReference type="InterPro" id="IPR017853">
    <property type="entry name" value="GH"/>
</dbReference>
<gene>
    <name evidence="4" type="primary">106050906</name>
</gene>
<reference evidence="4" key="1">
    <citation type="submission" date="2020-05" db="UniProtKB">
        <authorList>
            <consortium name="EnsemblMetazoa"/>
        </authorList>
    </citation>
    <scope>IDENTIFICATION</scope>
    <source>
        <strain evidence="4">BB02</strain>
    </source>
</reference>
<dbReference type="AlphaFoldDB" id="A0A2C9KXC9"/>
<dbReference type="EnsemblMetazoa" id="BGLB024561-RA">
    <property type="protein sequence ID" value="BGLB024561-PA"/>
    <property type="gene ID" value="BGLB024561"/>
</dbReference>
<dbReference type="PANTHER" id="PTHR10357">
    <property type="entry name" value="ALPHA-AMYLASE FAMILY MEMBER"/>
    <property type="match status" value="1"/>
</dbReference>
<keyword evidence="2" id="KW-0472">Membrane</keyword>
<evidence type="ECO:0000259" key="3">
    <source>
        <dbReference type="SMART" id="SM00642"/>
    </source>
</evidence>
<proteinExistence type="predicted"/>
<sequence length="445" mass="50391">MGNSSVPTTPTKITRKRTLSSSSDDPNEETQPEGPNEDFRSGEERGEEEEGEIGESFSDSPTKLVTDEGEDPNPHIKFAHFNEGLTYFDTIVTLVAPSLLVLLFMVCIFSSLVAAYRRNRRMRKLDSTFVSCSNVEDQDDYLDHIYTQHQPEIAPILKGWYDLLHEYTLQDGRLRYMVLETYAPHSIRNSLYAQGQGNPFNFDLLQMSRPPTTREVYKTIMEEYTNLLPGKWPNFVLGNHDNTRVSARNGYQYVDAYNMLLLTLKGTPTTYYGEELGMLQADISWNETKDPWGLNYGPDRYKQVSRDPERTPMQWTDGPNAGFTNGPSTWLPLGKNYTSLNVKVESETPGQTSLKLYKELLVLRKNPAFTEGSFKTALVTDDVLSYLRQLRNDTLLVVLNFGNEATVDLSSFGGLSGTALALTPSTLELLPILVLKVFFMFQEII</sequence>
<dbReference type="Pfam" id="PF00128">
    <property type="entry name" value="Alpha-amylase"/>
    <property type="match status" value="1"/>
</dbReference>
<dbReference type="VEuPathDB" id="VectorBase:BGLAX_039680"/>
<dbReference type="SUPFAM" id="SSF51445">
    <property type="entry name" value="(Trans)glycosidases"/>
    <property type="match status" value="1"/>
</dbReference>
<dbReference type="SUPFAM" id="SSF51011">
    <property type="entry name" value="Glycosyl hydrolase domain"/>
    <property type="match status" value="1"/>
</dbReference>
<feature type="region of interest" description="Disordered" evidence="1">
    <location>
        <begin position="1"/>
        <end position="75"/>
    </location>
</feature>
<dbReference type="VEuPathDB" id="VectorBase:BGLB024561"/>
<dbReference type="SMART" id="SM00642">
    <property type="entry name" value="Aamy"/>
    <property type="match status" value="1"/>
</dbReference>
<protein>
    <recommendedName>
        <fullName evidence="3">Glycosyl hydrolase family 13 catalytic domain-containing protein</fullName>
    </recommendedName>
</protein>
<keyword evidence="2" id="KW-1133">Transmembrane helix</keyword>